<gene>
    <name evidence="1" type="ORF">MRATA1EN22A_LOCUS10473</name>
</gene>
<reference evidence="1" key="1">
    <citation type="submission" date="2023-05" db="EMBL/GenBank/DDBJ databases">
        <authorList>
            <consortium name="ELIXIR-Norway"/>
        </authorList>
    </citation>
    <scope>NUCLEOTIDE SEQUENCE</scope>
</reference>
<sequence length="978" mass="113189">MLEIYNHLLSLDILFSKPELICKLEQGEEPWIEERQHSLGLCPAGSKLEIQPCLTCPLAFSFQQALIQPVWFSHLPQLFSSLCAGNHLHSGKHCSEDHRLLNFQKEHFHFHCTEDQVQEQLSDQTCSSHQAEIQEKEDSKLLFRRISRSSASEAISSPLEEQTVTSKEDNTVVDIGPSLAQRTDLEETDKILCGFEISRFGAIKYGEECGQGFYDKLTFITHQRAPSGGKPHVCKECGQGFSRQSHLIRHQRIHSGEKPYICRKCGRGFSWKSNLLRHQRTHSGEKPSMILKLVCIHLLNILCDEKRNTSRCFPSRSRGPVSVSPPPAPPRGGFWEATSRVSDLWAGFQSQGRREDFFLQKRKLKKEGRMAVGLCKAMSQGLVTFRDVALNFSQEEWEWLDSSQKDLYRDVMLENYRNLVWLGLSISKPNMISLLEQGKEPWMVEREMSDGQHADWESWYEIKALSPKWYTDEEEISQGVITKRLTSYSLECSSFREAWKYEAEFEQHQGNQERHFRQVATLKEISAVKRDNEYNHSERNILLKSVLVTQQRVPPVEPVHKFGIFNKMFPPNSVLIEHKRLCAEKESLIGNECEEFNQSTYLSKDVEISPGEKSYESNDFSKLLSFHSLLSQHQATHFGKSPHGYDEYGDAFNCYSYFTQPQRIHSREKPYACNDCGKGFSHDFFLSEHQRTHIGEKPYECKECNKAFRQSAHLAQHQRIHTGEKPFACNECGKAFSRYAFLVEHQRIHTGEKPYECKECNKAFRQSAHLNQHQRIHTGEKPYECNQCGKAFSRRIALTLHQRIHTGEKPFKCNECGKTFGYRSHLNQHQRIHTGEKPYECIKCGKFFRTDSQLNRHHRIHTGERPFECSKCGKAFSDALVLIHHKRSHAGEKPYECNKCGKAFSCGSYLNQHQRIHTGEKPYECNECGKAFHQVLSLRLHQRIHAGEKPYNCNECGNNFSRASTLRRHQKIHNRKTL</sequence>
<dbReference type="Proteomes" id="UP001162501">
    <property type="component" value="Chromosome 20"/>
</dbReference>
<name>A0AC59YUW2_RANTA</name>
<evidence type="ECO:0000313" key="1">
    <source>
        <dbReference type="EMBL" id="CAM9995120.1"/>
    </source>
</evidence>
<organism evidence="1 2">
    <name type="scientific">Rangifer tarandus platyrhynchus</name>
    <name type="common">Svalbard reindeer</name>
    <dbReference type="NCBI Taxonomy" id="3082113"/>
    <lineage>
        <taxon>Eukaryota</taxon>
        <taxon>Metazoa</taxon>
        <taxon>Chordata</taxon>
        <taxon>Craniata</taxon>
        <taxon>Vertebrata</taxon>
        <taxon>Euteleostomi</taxon>
        <taxon>Mammalia</taxon>
        <taxon>Eutheria</taxon>
        <taxon>Laurasiatheria</taxon>
        <taxon>Artiodactyla</taxon>
        <taxon>Ruminantia</taxon>
        <taxon>Pecora</taxon>
        <taxon>Cervidae</taxon>
        <taxon>Odocoileinae</taxon>
        <taxon>Rangifer</taxon>
    </lineage>
</organism>
<accession>A0AC59YUW2</accession>
<protein>
    <submittedName>
        <fullName evidence="1">Uncharacterized protein</fullName>
    </submittedName>
</protein>
<evidence type="ECO:0000313" key="2">
    <source>
        <dbReference type="Proteomes" id="UP001162501"/>
    </source>
</evidence>
<proteinExistence type="predicted"/>
<dbReference type="EMBL" id="OX596104">
    <property type="protein sequence ID" value="CAM9995120.1"/>
    <property type="molecule type" value="Genomic_DNA"/>
</dbReference>
<reference evidence="1" key="2">
    <citation type="submission" date="2025-03" db="EMBL/GenBank/DDBJ databases">
        <authorList>
            <consortium name="ELIXIR-Norway"/>
            <consortium name="Elixir Norway"/>
        </authorList>
    </citation>
    <scope>NUCLEOTIDE SEQUENCE</scope>
</reference>